<dbReference type="CDD" id="cd00093">
    <property type="entry name" value="HTH_XRE"/>
    <property type="match status" value="1"/>
</dbReference>
<sequence>MQHEVNVKALGEAIQRHRDAKKLTVRAAAEQMENVSASTLSRIERGNVPDLDTYMRLCRWLEVDPSFFAVDVTDKPQTVKESALKTDDIIVHLRADKLLNHSTREALITMIEVAYAAARRNVLPNETQLTEEGI</sequence>
<accession>A0ABQ1YZF6</accession>
<keyword evidence="3" id="KW-1185">Reference proteome</keyword>
<dbReference type="InterPro" id="IPR010982">
    <property type="entry name" value="Lambda_DNA-bd_dom_sf"/>
</dbReference>
<proteinExistence type="predicted"/>
<dbReference type="Gene3D" id="1.10.260.40">
    <property type="entry name" value="lambda repressor-like DNA-binding domains"/>
    <property type="match status" value="1"/>
</dbReference>
<reference evidence="3" key="1">
    <citation type="journal article" date="2019" name="Int. J. Syst. Evol. Microbiol.">
        <title>The Global Catalogue of Microorganisms (GCM) 10K type strain sequencing project: providing services to taxonomists for standard genome sequencing and annotation.</title>
        <authorList>
            <consortium name="The Broad Institute Genomics Platform"/>
            <consortium name="The Broad Institute Genome Sequencing Center for Infectious Disease"/>
            <person name="Wu L."/>
            <person name="Ma J."/>
        </authorList>
    </citation>
    <scope>NUCLEOTIDE SEQUENCE [LARGE SCALE GENOMIC DNA]</scope>
    <source>
        <strain evidence="3">CGMCC 1.15288</strain>
    </source>
</reference>
<dbReference type="Proteomes" id="UP000600214">
    <property type="component" value="Unassembled WGS sequence"/>
</dbReference>
<organism evidence="2 3">
    <name type="scientific">Dyadobacter endophyticus</name>
    <dbReference type="NCBI Taxonomy" id="1749036"/>
    <lineage>
        <taxon>Bacteria</taxon>
        <taxon>Pseudomonadati</taxon>
        <taxon>Bacteroidota</taxon>
        <taxon>Cytophagia</taxon>
        <taxon>Cytophagales</taxon>
        <taxon>Spirosomataceae</taxon>
        <taxon>Dyadobacter</taxon>
    </lineage>
</organism>
<dbReference type="Pfam" id="PF13560">
    <property type="entry name" value="HTH_31"/>
    <property type="match status" value="1"/>
</dbReference>
<dbReference type="SMART" id="SM00530">
    <property type="entry name" value="HTH_XRE"/>
    <property type="match status" value="1"/>
</dbReference>
<feature type="domain" description="HTH cro/C1-type" evidence="1">
    <location>
        <begin position="14"/>
        <end position="68"/>
    </location>
</feature>
<dbReference type="RefSeq" id="WP_188935278.1">
    <property type="nucleotide sequence ID" value="NZ_BMIA01000003.1"/>
</dbReference>
<dbReference type="EMBL" id="BMIA01000003">
    <property type="protein sequence ID" value="GGH42568.1"/>
    <property type="molecule type" value="Genomic_DNA"/>
</dbReference>
<gene>
    <name evidence="2" type="ORF">GCM10007423_39270</name>
</gene>
<dbReference type="SUPFAM" id="SSF47413">
    <property type="entry name" value="lambda repressor-like DNA-binding domains"/>
    <property type="match status" value="1"/>
</dbReference>
<evidence type="ECO:0000313" key="3">
    <source>
        <dbReference type="Proteomes" id="UP000600214"/>
    </source>
</evidence>
<name>A0ABQ1YZF6_9BACT</name>
<dbReference type="InterPro" id="IPR001387">
    <property type="entry name" value="Cro/C1-type_HTH"/>
</dbReference>
<evidence type="ECO:0000259" key="1">
    <source>
        <dbReference type="PROSITE" id="PS50943"/>
    </source>
</evidence>
<evidence type="ECO:0000313" key="2">
    <source>
        <dbReference type="EMBL" id="GGH42568.1"/>
    </source>
</evidence>
<protein>
    <recommendedName>
        <fullName evidence="1">HTH cro/C1-type domain-containing protein</fullName>
    </recommendedName>
</protein>
<dbReference type="PROSITE" id="PS50943">
    <property type="entry name" value="HTH_CROC1"/>
    <property type="match status" value="1"/>
</dbReference>
<comment type="caution">
    <text evidence="2">The sequence shown here is derived from an EMBL/GenBank/DDBJ whole genome shotgun (WGS) entry which is preliminary data.</text>
</comment>